<feature type="transmembrane region" description="Helical" evidence="1">
    <location>
        <begin position="59"/>
        <end position="80"/>
    </location>
</feature>
<dbReference type="RefSeq" id="WP_141386163.1">
    <property type="nucleotide sequence ID" value="NZ_BJNQ01000004.1"/>
</dbReference>
<keyword evidence="1" id="KW-0472">Membrane</keyword>
<organism evidence="2 3">
    <name type="scientific">Microbacterium maritypicum</name>
    <name type="common">Microbacterium liquefaciens</name>
    <dbReference type="NCBI Taxonomy" id="33918"/>
    <lineage>
        <taxon>Bacteria</taxon>
        <taxon>Bacillati</taxon>
        <taxon>Actinomycetota</taxon>
        <taxon>Actinomycetes</taxon>
        <taxon>Micrococcales</taxon>
        <taxon>Microbacteriaceae</taxon>
        <taxon>Microbacterium</taxon>
    </lineage>
</organism>
<keyword evidence="1" id="KW-1133">Transmembrane helix</keyword>
<dbReference type="Proteomes" id="UP000317410">
    <property type="component" value="Unassembled WGS sequence"/>
</dbReference>
<accession>A0A4Y4B7H3</accession>
<name>A0A4Y4B7H3_MICMQ</name>
<keyword evidence="1" id="KW-0812">Transmembrane</keyword>
<protein>
    <submittedName>
        <fullName evidence="2">Uncharacterized protein</fullName>
    </submittedName>
</protein>
<gene>
    <name evidence="2" type="ORF">MLI01_10320</name>
</gene>
<proteinExistence type="predicted"/>
<evidence type="ECO:0000313" key="2">
    <source>
        <dbReference type="EMBL" id="GEC74887.1"/>
    </source>
</evidence>
<dbReference type="EMBL" id="BJNQ01000004">
    <property type="protein sequence ID" value="GEC74887.1"/>
    <property type="molecule type" value="Genomic_DNA"/>
</dbReference>
<dbReference type="AlphaFoldDB" id="A0A4Y4B7H3"/>
<sequence>MLLVPAIHVLASVSLEIPISSRVALAVLWPSLARFLVVQLLAQPVVFGVRVLAPSNVDHGIAALAPLAAVALVLGVLLAVRAVRRSDAPRKVPQVQD</sequence>
<evidence type="ECO:0000313" key="3">
    <source>
        <dbReference type="Proteomes" id="UP000317410"/>
    </source>
</evidence>
<evidence type="ECO:0000256" key="1">
    <source>
        <dbReference type="SAM" id="Phobius"/>
    </source>
</evidence>
<comment type="caution">
    <text evidence="2">The sequence shown here is derived from an EMBL/GenBank/DDBJ whole genome shotgun (WGS) entry which is preliminary data.</text>
</comment>
<reference evidence="2 3" key="1">
    <citation type="submission" date="2019-06" db="EMBL/GenBank/DDBJ databases">
        <title>Whole genome shotgun sequence of Microbacterium liquefaciens NBRC 15037.</title>
        <authorList>
            <person name="Hosoyama A."/>
            <person name="Uohara A."/>
            <person name="Ohji S."/>
            <person name="Ichikawa N."/>
        </authorList>
    </citation>
    <scope>NUCLEOTIDE SEQUENCE [LARGE SCALE GENOMIC DNA]</scope>
    <source>
        <strain evidence="2 3">NBRC 15037</strain>
    </source>
</reference>